<dbReference type="Pfam" id="PF00135">
    <property type="entry name" value="COesterase"/>
    <property type="match status" value="1"/>
</dbReference>
<evidence type="ECO:0000313" key="2">
    <source>
        <dbReference type="EMBL" id="WXB10474.1"/>
    </source>
</evidence>
<dbReference type="InterPro" id="IPR050309">
    <property type="entry name" value="Type-B_Carboxylest/Lipase"/>
</dbReference>
<dbReference type="Proteomes" id="UP001374803">
    <property type="component" value="Chromosome"/>
</dbReference>
<evidence type="ECO:0000313" key="3">
    <source>
        <dbReference type="Proteomes" id="UP001374803"/>
    </source>
</evidence>
<evidence type="ECO:0000259" key="1">
    <source>
        <dbReference type="Pfam" id="PF00135"/>
    </source>
</evidence>
<accession>A0ABZ2LHP5</accession>
<proteinExistence type="predicted"/>
<sequence>MNRCRSISWAVATSGLLLWGCTAETKAHVDEASHDTLAQDMDALDESIVRTGSGPVKGALFDGYRTFLGIPYAAPPVGVLRWHAPAPATAWTEARDATKTPNVCPQFGPSGVAGDEDCLYLNVTTPRGPSRGPRPVMVWLHGGGNYAGFGHRYDPHRLAVTGDAVVVTANYRLSVFGLFAHPNLGDTNFTLQDQQAALRWVQQNAAAFGGDPTNVTFFGESAGGLSVCAHLTSPSASGLFQRAAIQSGMCTTDWPNQGLNATGPAASGWVLPQEAEQVGLATAKVFGCTDPATAIDCLRKVPAAALLTSAPVLTLPGFASPVYGTPILPEHPAAALAQGHFLRVPVLAGSNLDEGRAFVRAFDDIKPITAERYSQLLQTSYAEKADAVAAYYPLAQYDSPALAWASVITDRVIVCPTLRGNRLLAAHTTVYAYEFADRAAPALLPIPAGMPAGAMHTAELPYLFDLTSPSATLAPAQQSLAATMVGYWTRFARTGNPNGRELPAWTRFRGWNATPYVQSLNTGTNAIGPVDLGAEHRCDFWESL</sequence>
<dbReference type="InterPro" id="IPR002018">
    <property type="entry name" value="CarbesteraseB"/>
</dbReference>
<keyword evidence="3" id="KW-1185">Reference proteome</keyword>
<dbReference type="InterPro" id="IPR029058">
    <property type="entry name" value="AB_hydrolase_fold"/>
</dbReference>
<dbReference type="PANTHER" id="PTHR11559">
    <property type="entry name" value="CARBOXYLESTERASE"/>
    <property type="match status" value="1"/>
</dbReference>
<reference evidence="2" key="1">
    <citation type="submission" date="2021-12" db="EMBL/GenBank/DDBJ databases">
        <title>Discovery of the Pendulisporaceae a myxobacterial family with distinct sporulation behavior and unique specialized metabolism.</title>
        <authorList>
            <person name="Garcia R."/>
            <person name="Popoff A."/>
            <person name="Bader C.D."/>
            <person name="Loehr J."/>
            <person name="Walesch S."/>
            <person name="Walt C."/>
            <person name="Boldt J."/>
            <person name="Bunk B."/>
            <person name="Haeckl F.J.F.P.J."/>
            <person name="Gunesch A.P."/>
            <person name="Birkelbach J."/>
            <person name="Nuebel U."/>
            <person name="Pietschmann T."/>
            <person name="Bach T."/>
            <person name="Mueller R."/>
        </authorList>
    </citation>
    <scope>NUCLEOTIDE SEQUENCE</scope>
    <source>
        <strain evidence="2">MSr11367</strain>
    </source>
</reference>
<dbReference type="SUPFAM" id="SSF53474">
    <property type="entry name" value="alpha/beta-Hydrolases"/>
    <property type="match status" value="1"/>
</dbReference>
<organism evidence="2 3">
    <name type="scientific">Pendulispora rubella</name>
    <dbReference type="NCBI Taxonomy" id="2741070"/>
    <lineage>
        <taxon>Bacteria</taxon>
        <taxon>Pseudomonadati</taxon>
        <taxon>Myxococcota</taxon>
        <taxon>Myxococcia</taxon>
        <taxon>Myxococcales</taxon>
        <taxon>Sorangiineae</taxon>
        <taxon>Pendulisporaceae</taxon>
        <taxon>Pendulispora</taxon>
    </lineage>
</organism>
<feature type="domain" description="Carboxylesterase type B" evidence="1">
    <location>
        <begin position="46"/>
        <end position="524"/>
    </location>
</feature>
<dbReference type="EMBL" id="CP089983">
    <property type="protein sequence ID" value="WXB10474.1"/>
    <property type="molecule type" value="Genomic_DNA"/>
</dbReference>
<protein>
    <submittedName>
        <fullName evidence="2">Carboxylesterase family protein</fullName>
    </submittedName>
</protein>
<name>A0ABZ2LHP5_9BACT</name>
<gene>
    <name evidence="2" type="ORF">LVJ94_25005</name>
</gene>
<dbReference type="RefSeq" id="WP_394840148.1">
    <property type="nucleotide sequence ID" value="NZ_CP089929.1"/>
</dbReference>
<dbReference type="Gene3D" id="3.40.50.1820">
    <property type="entry name" value="alpha/beta hydrolase"/>
    <property type="match status" value="1"/>
</dbReference>